<dbReference type="InterPro" id="IPR008271">
    <property type="entry name" value="Ser/Thr_kinase_AS"/>
</dbReference>
<sequence>MLENDDEEQWPASRVHVHISDSTVYTIGSPGSPTRSSFFPHSSNFSINGGVFSIANSTINNINIGSDQALQIVNDLQGGSLTTDAGPAFPFSQYSAIRVAGKTETAVQWTYDPGAQETNIRDIMARLDKLFHDDKLLYTKFLAYRDASAQWLLDLLQDLLDYDSATINRRRLFKALIRLSADSKLYPRCCILTGLQHEELVAGGAFGDVYMASLSGQRVGVKIMRVFKESDIETLLKGFGREALIWRQLSHPNLLPFYGLYMFRKRLCLVSPWMEKGHIRGFLKKETYCTDCLLSLILDVVLGLEYLHAMGVVHADLKGDNIFVTPSRRACLADFGFASIISSVSSIQFTDSSTPTQGDIYGFGCVVYELLTGTAPFPELRTDAAVAVAVLQGRRPPHPPSCLGMPALEGLWNLLQDCWDQSPERRPTASQVVERLMGDDIQTTKVESLSDWDDTFTSRFRRHFLGQQPLPSVKEFERMIFGDVIERETEPEVENMTSGLSGCTSQVAQLEVPDSDHSVFSESMLALQVDKPLILALIDRMPDKIEDGPQIESDID</sequence>
<protein>
    <submittedName>
        <fullName evidence="2">Kinase-like domain-containing protein</fullName>
    </submittedName>
</protein>
<keyword evidence="3" id="KW-1185">Reference proteome</keyword>
<evidence type="ECO:0000313" key="3">
    <source>
        <dbReference type="Proteomes" id="UP001218188"/>
    </source>
</evidence>
<dbReference type="PROSITE" id="PS00108">
    <property type="entry name" value="PROTEIN_KINASE_ST"/>
    <property type="match status" value="1"/>
</dbReference>
<dbReference type="GO" id="GO:0004674">
    <property type="term" value="F:protein serine/threonine kinase activity"/>
    <property type="evidence" value="ECO:0007669"/>
    <property type="project" value="TreeGrafter"/>
</dbReference>
<dbReference type="InterPro" id="IPR001245">
    <property type="entry name" value="Ser-Thr/Tyr_kinase_cat_dom"/>
</dbReference>
<dbReference type="SUPFAM" id="SSF56112">
    <property type="entry name" value="Protein kinase-like (PK-like)"/>
    <property type="match status" value="1"/>
</dbReference>
<evidence type="ECO:0000313" key="2">
    <source>
        <dbReference type="EMBL" id="KAJ7029690.1"/>
    </source>
</evidence>
<dbReference type="InterPro" id="IPR011009">
    <property type="entry name" value="Kinase-like_dom_sf"/>
</dbReference>
<dbReference type="Gene3D" id="1.10.510.10">
    <property type="entry name" value="Transferase(Phosphotransferase) domain 1"/>
    <property type="match status" value="1"/>
</dbReference>
<dbReference type="Pfam" id="PF07714">
    <property type="entry name" value="PK_Tyr_Ser-Thr"/>
    <property type="match status" value="1"/>
</dbReference>
<gene>
    <name evidence="2" type="ORF">C8F04DRAFT_1116101</name>
</gene>
<keyword evidence="2" id="KW-0418">Kinase</keyword>
<keyword evidence="2" id="KW-0808">Transferase</keyword>
<dbReference type="Proteomes" id="UP001218188">
    <property type="component" value="Unassembled WGS sequence"/>
</dbReference>
<organism evidence="2 3">
    <name type="scientific">Mycena alexandri</name>
    <dbReference type="NCBI Taxonomy" id="1745969"/>
    <lineage>
        <taxon>Eukaryota</taxon>
        <taxon>Fungi</taxon>
        <taxon>Dikarya</taxon>
        <taxon>Basidiomycota</taxon>
        <taxon>Agaricomycotina</taxon>
        <taxon>Agaricomycetes</taxon>
        <taxon>Agaricomycetidae</taxon>
        <taxon>Agaricales</taxon>
        <taxon>Marasmiineae</taxon>
        <taxon>Mycenaceae</taxon>
        <taxon>Mycena</taxon>
    </lineage>
</organism>
<reference evidence="2" key="1">
    <citation type="submission" date="2023-03" db="EMBL/GenBank/DDBJ databases">
        <title>Massive genome expansion in bonnet fungi (Mycena s.s.) driven by repeated elements and novel gene families across ecological guilds.</title>
        <authorList>
            <consortium name="Lawrence Berkeley National Laboratory"/>
            <person name="Harder C.B."/>
            <person name="Miyauchi S."/>
            <person name="Viragh M."/>
            <person name="Kuo A."/>
            <person name="Thoen E."/>
            <person name="Andreopoulos B."/>
            <person name="Lu D."/>
            <person name="Skrede I."/>
            <person name="Drula E."/>
            <person name="Henrissat B."/>
            <person name="Morin E."/>
            <person name="Kohler A."/>
            <person name="Barry K."/>
            <person name="LaButti K."/>
            <person name="Morin E."/>
            <person name="Salamov A."/>
            <person name="Lipzen A."/>
            <person name="Mereny Z."/>
            <person name="Hegedus B."/>
            <person name="Baldrian P."/>
            <person name="Stursova M."/>
            <person name="Weitz H."/>
            <person name="Taylor A."/>
            <person name="Grigoriev I.V."/>
            <person name="Nagy L.G."/>
            <person name="Martin F."/>
            <person name="Kauserud H."/>
        </authorList>
    </citation>
    <scope>NUCLEOTIDE SEQUENCE</scope>
    <source>
        <strain evidence="2">CBHHK200</strain>
    </source>
</reference>
<proteinExistence type="predicted"/>
<dbReference type="EMBL" id="JARJCM010000099">
    <property type="protein sequence ID" value="KAJ7029690.1"/>
    <property type="molecule type" value="Genomic_DNA"/>
</dbReference>
<feature type="domain" description="Protein kinase" evidence="1">
    <location>
        <begin position="195"/>
        <end position="437"/>
    </location>
</feature>
<comment type="caution">
    <text evidence="2">The sequence shown here is derived from an EMBL/GenBank/DDBJ whole genome shotgun (WGS) entry which is preliminary data.</text>
</comment>
<dbReference type="AlphaFoldDB" id="A0AAD6WYX2"/>
<evidence type="ECO:0000259" key="1">
    <source>
        <dbReference type="PROSITE" id="PS50011"/>
    </source>
</evidence>
<dbReference type="InterPro" id="IPR051681">
    <property type="entry name" value="Ser/Thr_Kinases-Pseudokinases"/>
</dbReference>
<dbReference type="GO" id="GO:0005524">
    <property type="term" value="F:ATP binding"/>
    <property type="evidence" value="ECO:0007669"/>
    <property type="project" value="InterPro"/>
</dbReference>
<dbReference type="SMART" id="SM00220">
    <property type="entry name" value="S_TKc"/>
    <property type="match status" value="1"/>
</dbReference>
<dbReference type="PANTHER" id="PTHR44329">
    <property type="entry name" value="SERINE/THREONINE-PROTEIN KINASE TNNI3K-RELATED"/>
    <property type="match status" value="1"/>
</dbReference>
<dbReference type="InterPro" id="IPR000719">
    <property type="entry name" value="Prot_kinase_dom"/>
</dbReference>
<name>A0AAD6WYX2_9AGAR</name>
<accession>A0AAD6WYX2</accession>
<dbReference type="PROSITE" id="PS50011">
    <property type="entry name" value="PROTEIN_KINASE_DOM"/>
    <property type="match status" value="1"/>
</dbReference>